<feature type="binding site" evidence="9">
    <location>
        <position position="91"/>
    </location>
    <ligand>
        <name>S-adenosyl-L-methionine</name>
        <dbReference type="ChEBI" id="CHEBI:59789"/>
    </ligand>
</feature>
<sequence>RHLTRIMLFIIGLGLYDEKDVTVRGLELIKSSDRVFLEAYTSVLSIGKERLETFYGRDDIVVADRDFVECRAEEIYLPAKDGDVSFLVVGDPVCATTHSDIMIRAREAGVKVELVHNASAMGAVGSCGLQLYNFGQTVSIPYFDENWRPTSFYPKIQYNRNGGMHTLCLLDIKVKEPDFEAMKRGKIVYLPPRFMSVNESSEQLIEAEEMRGRGAYDPDRTLCVGLARLGQSDQCIIAGTLNELKQQDFGSPLHCMIICGEVHDMELEALRPYLLKDSRYEIDAEGTLFQREVP</sequence>
<keyword evidence="12" id="KW-1185">Reference proteome</keyword>
<dbReference type="GO" id="GO:0017183">
    <property type="term" value="P:protein histidyl modification to diphthamide"/>
    <property type="evidence" value="ECO:0007669"/>
    <property type="project" value="UniProtKB-UniPathway"/>
</dbReference>
<dbReference type="InterPro" id="IPR035996">
    <property type="entry name" value="4pyrrol_Methylase_sf"/>
</dbReference>
<dbReference type="InterPro" id="IPR014777">
    <property type="entry name" value="4pyrrole_Mease_sub1"/>
</dbReference>
<feature type="binding site" evidence="9">
    <location>
        <position position="15"/>
    </location>
    <ligand>
        <name>S-adenosyl-L-methionine</name>
        <dbReference type="ChEBI" id="CHEBI:59789"/>
    </ligand>
</feature>
<comment type="similarity">
    <text evidence="3">Belongs to the diphthine synthase family.</text>
</comment>
<dbReference type="UniPathway" id="UPA00559"/>
<feature type="binding site" evidence="9">
    <location>
        <position position="254"/>
    </location>
    <ligand>
        <name>S-adenosyl-L-methionine</name>
        <dbReference type="ChEBI" id="CHEBI:59789"/>
    </ligand>
</feature>
<dbReference type="Gene3D" id="3.40.1010.10">
    <property type="entry name" value="Cobalt-precorrin-4 Transmethylase, Domain 1"/>
    <property type="match status" value="1"/>
</dbReference>
<dbReference type="InterPro" id="IPR014776">
    <property type="entry name" value="4pyrrole_Mease_sub2"/>
</dbReference>
<dbReference type="OrthoDB" id="2516at2759"/>
<keyword evidence="5" id="KW-0489">Methyltransferase</keyword>
<name>K0SJX6_THAOC</name>
<evidence type="ECO:0000259" key="10">
    <source>
        <dbReference type="Pfam" id="PF00590"/>
    </source>
</evidence>
<dbReference type="InterPro" id="IPR000878">
    <property type="entry name" value="4pyrrol_Mease"/>
</dbReference>
<comment type="catalytic activity">
    <reaction evidence="8">
        <text>2-[(3S)-amino-3-carboxypropyl]-L-histidyl-[translation elongation factor 2] + 4 S-adenosyl-L-methionine = diphthine methyl ester-[translation elongation factor 2] + 4 S-adenosyl-L-homocysteine + 3 H(+)</text>
        <dbReference type="Rhea" id="RHEA:42652"/>
        <dbReference type="Rhea" id="RHEA-COMP:9749"/>
        <dbReference type="Rhea" id="RHEA-COMP:10173"/>
        <dbReference type="ChEBI" id="CHEBI:15378"/>
        <dbReference type="ChEBI" id="CHEBI:57856"/>
        <dbReference type="ChEBI" id="CHEBI:59789"/>
        <dbReference type="ChEBI" id="CHEBI:73995"/>
        <dbReference type="ChEBI" id="CHEBI:79005"/>
        <dbReference type="EC" id="2.1.1.314"/>
    </reaction>
</comment>
<dbReference type="EC" id="2.1.1.314" evidence="4"/>
<comment type="pathway">
    <text evidence="2">Protein modification; peptidyl-diphthamide biosynthesis.</text>
</comment>
<evidence type="ECO:0000313" key="11">
    <source>
        <dbReference type="EMBL" id="EJK58777.1"/>
    </source>
</evidence>
<accession>K0SJX6</accession>
<dbReference type="EMBL" id="AGNL01024263">
    <property type="protein sequence ID" value="EJK58777.1"/>
    <property type="molecule type" value="Genomic_DNA"/>
</dbReference>
<reference evidence="11 12" key="1">
    <citation type="journal article" date="2012" name="Genome Biol.">
        <title>Genome and low-iron response of an oceanic diatom adapted to chronic iron limitation.</title>
        <authorList>
            <person name="Lommer M."/>
            <person name="Specht M."/>
            <person name="Roy A.S."/>
            <person name="Kraemer L."/>
            <person name="Andreson R."/>
            <person name="Gutowska M.A."/>
            <person name="Wolf J."/>
            <person name="Bergner S.V."/>
            <person name="Schilhabel M.B."/>
            <person name="Klostermeier U.C."/>
            <person name="Beiko R.G."/>
            <person name="Rosenstiel P."/>
            <person name="Hippler M."/>
            <person name="Laroche J."/>
        </authorList>
    </citation>
    <scope>NUCLEOTIDE SEQUENCE [LARGE SCALE GENOMIC DNA]</scope>
    <source>
        <strain evidence="11 12">CCMP1005</strain>
    </source>
</reference>
<dbReference type="FunFam" id="3.30.950.10:FF:000004">
    <property type="entry name" value="Diphthine synthase putative"/>
    <property type="match status" value="1"/>
</dbReference>
<evidence type="ECO:0000256" key="1">
    <source>
        <dbReference type="ARBA" id="ARBA00004006"/>
    </source>
</evidence>
<evidence type="ECO:0000256" key="2">
    <source>
        <dbReference type="ARBA" id="ARBA00005156"/>
    </source>
</evidence>
<dbReference type="Pfam" id="PF00590">
    <property type="entry name" value="TP_methylase"/>
    <property type="match status" value="1"/>
</dbReference>
<keyword evidence="7 9" id="KW-0949">S-adenosyl-L-methionine</keyword>
<feature type="domain" description="Tetrapyrrole methylase" evidence="10">
    <location>
        <begin position="7"/>
        <end position="244"/>
    </location>
</feature>
<dbReference type="PANTHER" id="PTHR10882">
    <property type="entry name" value="DIPHTHINE SYNTHASE"/>
    <property type="match status" value="1"/>
</dbReference>
<feature type="binding site" evidence="9">
    <location>
        <position position="170"/>
    </location>
    <ligand>
        <name>S-adenosyl-L-methionine</name>
        <dbReference type="ChEBI" id="CHEBI:59789"/>
    </ligand>
</feature>
<protein>
    <recommendedName>
        <fullName evidence="4">diphthine methyl ester synthase</fullName>
        <ecNumber evidence="4">2.1.1.314</ecNumber>
    </recommendedName>
</protein>
<feature type="non-terminal residue" evidence="11">
    <location>
        <position position="1"/>
    </location>
</feature>
<dbReference type="CDD" id="cd11647">
    <property type="entry name" value="DHP5_DphB"/>
    <property type="match status" value="1"/>
</dbReference>
<evidence type="ECO:0000256" key="9">
    <source>
        <dbReference type="PIRSR" id="PIRSR036432-1"/>
    </source>
</evidence>
<comment type="caution">
    <text evidence="11">The sequence shown here is derived from an EMBL/GenBank/DDBJ whole genome shotgun (WGS) entry which is preliminary data.</text>
</comment>
<dbReference type="SUPFAM" id="SSF53790">
    <property type="entry name" value="Tetrapyrrole methylase"/>
    <property type="match status" value="1"/>
</dbReference>
<dbReference type="OMA" id="HNASIMS"/>
<evidence type="ECO:0000256" key="8">
    <source>
        <dbReference type="ARBA" id="ARBA00048752"/>
    </source>
</evidence>
<evidence type="ECO:0000256" key="6">
    <source>
        <dbReference type="ARBA" id="ARBA00022679"/>
    </source>
</evidence>
<dbReference type="FunFam" id="3.40.1010.10:FF:000004">
    <property type="entry name" value="Putative diphthine synthase"/>
    <property type="match status" value="1"/>
</dbReference>
<dbReference type="eggNOG" id="KOG3123">
    <property type="taxonomic scope" value="Eukaryota"/>
</dbReference>
<dbReference type="GO" id="GO:0032259">
    <property type="term" value="P:methylation"/>
    <property type="evidence" value="ECO:0007669"/>
    <property type="project" value="UniProtKB-KW"/>
</dbReference>
<dbReference type="AlphaFoldDB" id="K0SJX6"/>
<dbReference type="PANTHER" id="PTHR10882:SF0">
    <property type="entry name" value="DIPHTHINE METHYL ESTER SYNTHASE"/>
    <property type="match status" value="1"/>
</dbReference>
<organism evidence="11 12">
    <name type="scientific">Thalassiosira oceanica</name>
    <name type="common">Marine diatom</name>
    <dbReference type="NCBI Taxonomy" id="159749"/>
    <lineage>
        <taxon>Eukaryota</taxon>
        <taxon>Sar</taxon>
        <taxon>Stramenopiles</taxon>
        <taxon>Ochrophyta</taxon>
        <taxon>Bacillariophyta</taxon>
        <taxon>Coscinodiscophyceae</taxon>
        <taxon>Thalassiosirophycidae</taxon>
        <taxon>Thalassiosirales</taxon>
        <taxon>Thalassiosiraceae</taxon>
        <taxon>Thalassiosira</taxon>
    </lineage>
</organism>
<dbReference type="NCBIfam" id="TIGR00522">
    <property type="entry name" value="dph5"/>
    <property type="match status" value="1"/>
</dbReference>
<gene>
    <name evidence="11" type="ORF">THAOC_21068</name>
</gene>
<keyword evidence="6" id="KW-0808">Transferase</keyword>
<evidence type="ECO:0000313" key="12">
    <source>
        <dbReference type="Proteomes" id="UP000266841"/>
    </source>
</evidence>
<dbReference type="InterPro" id="IPR004551">
    <property type="entry name" value="Dphthn_synthase"/>
</dbReference>
<proteinExistence type="inferred from homology"/>
<comment type="function">
    <text evidence="1">S-adenosyl-L-methionine-dependent methyltransferase that catalyzes four methylations of the modified target histidine residue in translation elongation factor 2 (EF-2), to form an intermediate called diphthine methyl ester. The four successive methylation reactions represent the second step of diphthamide biosynthesis.</text>
</comment>
<evidence type="ECO:0000256" key="5">
    <source>
        <dbReference type="ARBA" id="ARBA00022603"/>
    </source>
</evidence>
<dbReference type="HAMAP" id="MF_01084">
    <property type="entry name" value="Diphthine_synth"/>
    <property type="match status" value="1"/>
</dbReference>
<evidence type="ECO:0000256" key="3">
    <source>
        <dbReference type="ARBA" id="ARBA00006729"/>
    </source>
</evidence>
<evidence type="ECO:0000256" key="7">
    <source>
        <dbReference type="ARBA" id="ARBA00022691"/>
    </source>
</evidence>
<dbReference type="Proteomes" id="UP000266841">
    <property type="component" value="Unassembled WGS sequence"/>
</dbReference>
<evidence type="ECO:0000256" key="4">
    <source>
        <dbReference type="ARBA" id="ARBA00011927"/>
    </source>
</evidence>
<dbReference type="GO" id="GO:0141133">
    <property type="term" value="F:diphthine methyl ester synthase activity"/>
    <property type="evidence" value="ECO:0007669"/>
    <property type="project" value="UniProtKB-EC"/>
</dbReference>
<dbReference type="PIRSF" id="PIRSF036432">
    <property type="entry name" value="Diphthine_synth"/>
    <property type="match status" value="1"/>
</dbReference>
<feature type="binding site" evidence="9">
    <location>
        <begin position="119"/>
        <end position="120"/>
    </location>
    <ligand>
        <name>S-adenosyl-L-methionine</name>
        <dbReference type="ChEBI" id="CHEBI:59789"/>
    </ligand>
</feature>
<feature type="binding site" evidence="9">
    <location>
        <position position="229"/>
    </location>
    <ligand>
        <name>S-adenosyl-L-methionine</name>
        <dbReference type="ChEBI" id="CHEBI:59789"/>
    </ligand>
</feature>
<dbReference type="Gene3D" id="3.30.950.10">
    <property type="entry name" value="Methyltransferase, Cobalt-precorrin-4 Transmethylase, Domain 2"/>
    <property type="match status" value="1"/>
</dbReference>